<dbReference type="Gene3D" id="3.30.2460.20">
    <property type="match status" value="1"/>
</dbReference>
<dbReference type="InterPro" id="IPR018161">
    <property type="entry name" value="Wnt_CS"/>
</dbReference>
<evidence type="ECO:0000256" key="5">
    <source>
        <dbReference type="ARBA" id="ARBA00022530"/>
    </source>
</evidence>
<keyword evidence="3 10" id="KW-0217">Developmental protein</keyword>
<evidence type="ECO:0000256" key="6">
    <source>
        <dbReference type="ARBA" id="ARBA00022687"/>
    </source>
</evidence>
<dbReference type="PANTHER" id="PTHR12027:SF112">
    <property type="entry name" value="PROTEIN WNT-2"/>
    <property type="match status" value="1"/>
</dbReference>
<name>A0AAU7EAU2_TERTR</name>
<sequence length="357" mass="40407">MRLPRHSTGLLVYILYLTHIVYGSSFLAFSSVVALGANIICNRIPGLAPSQRAICQNRPEAIVVVGIGAKKGLSECQWQFRKMRWNCTNVGMPEYSMFGRVLPVGRYQGSKEASYTYAIKSAGVTHAIVQACSRGNMSDCSCDKRKGKGRFSKHGWKWGGCSADIKHGLKFSKFFMDAREIEEDARSLMNKHNNEAGRRAVKASMRVDCKCHGVSGSCTMKTCWTKLSNFREVGTFLMERYQKAKQVVSIKGRRRPVFLKLKRSRKPNKKPRRNNLVFLQKSPNYCEYNPKKGSLGTHGRICNRTSTDTGGCDLMCCGRGYNTHIKPRSWKCNCKFIWCCQVTCQQCSEMKEEFTCK</sequence>
<keyword evidence="8" id="KW-0325">Glycoprotein</keyword>
<protein>
    <recommendedName>
        <fullName evidence="10">Protein Wnt</fullName>
    </recommendedName>
</protein>
<comment type="function">
    <text evidence="10">Ligand for members of the frizzled family of seven transmembrane receptors.</text>
</comment>
<dbReference type="PANTHER" id="PTHR12027">
    <property type="entry name" value="WNT RELATED"/>
    <property type="match status" value="1"/>
</dbReference>
<dbReference type="GO" id="GO:0046330">
    <property type="term" value="P:positive regulation of JNK cascade"/>
    <property type="evidence" value="ECO:0007669"/>
    <property type="project" value="TreeGrafter"/>
</dbReference>
<evidence type="ECO:0000256" key="1">
    <source>
        <dbReference type="ARBA" id="ARBA00004498"/>
    </source>
</evidence>
<dbReference type="CDD" id="cd19339">
    <property type="entry name" value="Wnt_Wnt7"/>
    <property type="match status" value="1"/>
</dbReference>
<dbReference type="GO" id="GO:0030182">
    <property type="term" value="P:neuron differentiation"/>
    <property type="evidence" value="ECO:0007669"/>
    <property type="project" value="TreeGrafter"/>
</dbReference>
<keyword evidence="4" id="KW-0964">Secreted</keyword>
<keyword evidence="7" id="KW-1015">Disulfide bond</keyword>
<dbReference type="GO" id="GO:0005615">
    <property type="term" value="C:extracellular space"/>
    <property type="evidence" value="ECO:0007669"/>
    <property type="project" value="TreeGrafter"/>
</dbReference>
<dbReference type="InterPro" id="IPR005817">
    <property type="entry name" value="Wnt"/>
</dbReference>
<evidence type="ECO:0000256" key="8">
    <source>
        <dbReference type="ARBA" id="ARBA00023180"/>
    </source>
</evidence>
<dbReference type="PROSITE" id="PS00246">
    <property type="entry name" value="WNT1"/>
    <property type="match status" value="1"/>
</dbReference>
<dbReference type="SMART" id="SM00097">
    <property type="entry name" value="WNT1"/>
    <property type="match status" value="1"/>
</dbReference>
<dbReference type="EMBL" id="PP860502">
    <property type="protein sequence ID" value="XBK48595.1"/>
    <property type="molecule type" value="mRNA"/>
</dbReference>
<keyword evidence="9" id="KW-0449">Lipoprotein</keyword>
<dbReference type="GO" id="GO:0005125">
    <property type="term" value="F:cytokine activity"/>
    <property type="evidence" value="ECO:0007669"/>
    <property type="project" value="TreeGrafter"/>
</dbReference>
<evidence type="ECO:0000256" key="7">
    <source>
        <dbReference type="ARBA" id="ARBA00023157"/>
    </source>
</evidence>
<dbReference type="GO" id="GO:0005109">
    <property type="term" value="F:frizzled binding"/>
    <property type="evidence" value="ECO:0007669"/>
    <property type="project" value="TreeGrafter"/>
</dbReference>
<evidence type="ECO:0000256" key="2">
    <source>
        <dbReference type="ARBA" id="ARBA00005683"/>
    </source>
</evidence>
<gene>
    <name evidence="11" type="primary">wnt7</name>
</gene>
<evidence type="ECO:0000256" key="10">
    <source>
        <dbReference type="RuleBase" id="RU003500"/>
    </source>
</evidence>
<evidence type="ECO:0000256" key="9">
    <source>
        <dbReference type="ARBA" id="ARBA00023288"/>
    </source>
</evidence>
<proteinExistence type="evidence at transcript level"/>
<organism evidence="11">
    <name type="scientific">Terebratalia transversa</name>
    <name type="common">Transverse lampshell</name>
    <dbReference type="NCBI Taxonomy" id="34513"/>
    <lineage>
        <taxon>Eukaryota</taxon>
        <taxon>Metazoa</taxon>
        <taxon>Spiralia</taxon>
        <taxon>Lophotrochozoa</taxon>
        <taxon>Brachiopoda</taxon>
        <taxon>Rhynchonelliformea</taxon>
        <taxon>Rhynchonellata</taxon>
        <taxon>Terebratellidina</taxon>
        <taxon>Laqueoidea</taxon>
        <taxon>Laqueidae</taxon>
        <taxon>Terebratalia</taxon>
    </lineage>
</organism>
<accession>A0AAU7EAU2</accession>
<evidence type="ECO:0000313" key="11">
    <source>
        <dbReference type="EMBL" id="XBK48595.1"/>
    </source>
</evidence>
<dbReference type="FunFam" id="3.30.2460.20:FF:000001">
    <property type="entry name" value="Wnt homolog"/>
    <property type="match status" value="1"/>
</dbReference>
<dbReference type="PRINTS" id="PR01349">
    <property type="entry name" value="WNTPROTEIN"/>
</dbReference>
<dbReference type="Pfam" id="PF00110">
    <property type="entry name" value="wnt"/>
    <property type="match status" value="1"/>
</dbReference>
<keyword evidence="6 10" id="KW-0879">Wnt signaling pathway</keyword>
<comment type="similarity">
    <text evidence="2 10">Belongs to the Wnt family.</text>
</comment>
<reference evidence="11" key="1">
    <citation type="submission" date="2024-06" db="EMBL/GenBank/DDBJ databases">
        <title>Combinatorial Wnt signaling landscape during brachiopod anteroposterior patterning.</title>
        <authorList>
            <person name="Vellutini B.C."/>
            <person name="Martin-Duran J.M."/>
            <person name="Borve A."/>
            <person name="Hejnol A."/>
        </authorList>
    </citation>
    <scope>NUCLEOTIDE SEQUENCE</scope>
</reference>
<evidence type="ECO:0000256" key="4">
    <source>
        <dbReference type="ARBA" id="ARBA00022525"/>
    </source>
</evidence>
<keyword evidence="5" id="KW-0272">Extracellular matrix</keyword>
<evidence type="ECO:0000256" key="3">
    <source>
        <dbReference type="ARBA" id="ARBA00022473"/>
    </source>
</evidence>
<dbReference type="GO" id="GO:0060070">
    <property type="term" value="P:canonical Wnt signaling pathway"/>
    <property type="evidence" value="ECO:0007669"/>
    <property type="project" value="TreeGrafter"/>
</dbReference>
<dbReference type="AlphaFoldDB" id="A0AAU7EAU2"/>
<comment type="subcellular location">
    <subcellularLocation>
        <location evidence="1 10">Secreted</location>
        <location evidence="1 10">Extracellular space</location>
        <location evidence="1 10">Extracellular matrix</location>
    </subcellularLocation>
</comment>
<dbReference type="GO" id="GO:0045165">
    <property type="term" value="P:cell fate commitment"/>
    <property type="evidence" value="ECO:0007669"/>
    <property type="project" value="TreeGrafter"/>
</dbReference>
<dbReference type="InterPro" id="IPR043158">
    <property type="entry name" value="Wnt_C"/>
</dbReference>